<evidence type="ECO:0008006" key="6">
    <source>
        <dbReference type="Google" id="ProtNLM"/>
    </source>
</evidence>
<dbReference type="PRINTS" id="PR01167">
    <property type="entry name" value="INSADHFAMILY"/>
</dbReference>
<dbReference type="GO" id="GO:0005737">
    <property type="term" value="C:cytoplasm"/>
    <property type="evidence" value="ECO:0007669"/>
    <property type="project" value="TreeGrafter"/>
</dbReference>
<dbReference type="PROSITE" id="PS00061">
    <property type="entry name" value="ADH_SHORT"/>
    <property type="match status" value="1"/>
</dbReference>
<name>A0A1B0CE72_LUTLO</name>
<dbReference type="VEuPathDB" id="VectorBase:LLONM1_004894"/>
<evidence type="ECO:0000256" key="2">
    <source>
        <dbReference type="ARBA" id="ARBA00023002"/>
    </source>
</evidence>
<protein>
    <recommendedName>
        <fullName evidence="6">15-hydroxyprostaglandin dehydrogenase</fullName>
    </recommendedName>
</protein>
<sequence length="260" mass="28056">MPGGCTCVEMEISGKSAVVTGGANGIGLAIAEQLLAQGVKKIALLDILQEENEEISSLRRNHPDALIEFLSVDVTEMKSFREIFHEITEKFVKIDIVVNCAGIFDECDYARMFNVNVCGVINSTMLAIEHMRQDGGGCGGSVLNISSIAALNPVLAAPLYSATKQAVLTITTSLADDFFFSRFGIFFHTLCPGATATRFFTDSFDARCLFPDFASEYHAAMAKYPIQEVAAVATAAVGMLKDHRNGSVLIVNDGKVEIKQ</sequence>
<evidence type="ECO:0000256" key="3">
    <source>
        <dbReference type="RuleBase" id="RU000363"/>
    </source>
</evidence>
<dbReference type="InterPro" id="IPR036291">
    <property type="entry name" value="NAD(P)-bd_dom_sf"/>
</dbReference>
<dbReference type="SUPFAM" id="SSF51735">
    <property type="entry name" value="NAD(P)-binding Rossmann-fold domains"/>
    <property type="match status" value="1"/>
</dbReference>
<dbReference type="PANTHER" id="PTHR44229">
    <property type="entry name" value="15-HYDROXYPROSTAGLANDIN DEHYDROGENASE [NAD(+)]"/>
    <property type="match status" value="1"/>
</dbReference>
<dbReference type="GO" id="GO:0016616">
    <property type="term" value="F:oxidoreductase activity, acting on the CH-OH group of donors, NAD or NADP as acceptor"/>
    <property type="evidence" value="ECO:0007669"/>
    <property type="project" value="TreeGrafter"/>
</dbReference>
<evidence type="ECO:0000313" key="4">
    <source>
        <dbReference type="EnsemblMetazoa" id="LLOJ002642-PA"/>
    </source>
</evidence>
<dbReference type="PANTHER" id="PTHR44229:SF8">
    <property type="entry name" value="ALCOHOL DEHYDROGENASE-RELATED"/>
    <property type="match status" value="1"/>
</dbReference>
<dbReference type="Pfam" id="PF00106">
    <property type="entry name" value="adh_short"/>
    <property type="match status" value="1"/>
</dbReference>
<comment type="similarity">
    <text evidence="1 3">Belongs to the short-chain dehydrogenases/reductases (SDR) family.</text>
</comment>
<dbReference type="Gene3D" id="3.40.50.720">
    <property type="entry name" value="NAD(P)-binding Rossmann-like Domain"/>
    <property type="match status" value="1"/>
</dbReference>
<reference evidence="4" key="1">
    <citation type="submission" date="2020-05" db="UniProtKB">
        <authorList>
            <consortium name="EnsemblMetazoa"/>
        </authorList>
    </citation>
    <scope>IDENTIFICATION</scope>
    <source>
        <strain evidence="4">Jacobina</strain>
    </source>
</reference>
<evidence type="ECO:0000313" key="5">
    <source>
        <dbReference type="Proteomes" id="UP000092461"/>
    </source>
</evidence>
<keyword evidence="2" id="KW-0560">Oxidoreductase</keyword>
<dbReference type="VEuPathDB" id="VectorBase:LLOJ002642"/>
<dbReference type="EMBL" id="AJWK01008639">
    <property type="status" value="NOT_ANNOTATED_CDS"/>
    <property type="molecule type" value="Genomic_DNA"/>
</dbReference>
<dbReference type="EnsemblMetazoa" id="LLOJ002642-RA">
    <property type="protein sequence ID" value="LLOJ002642-PA"/>
    <property type="gene ID" value="LLOJ002642"/>
</dbReference>
<dbReference type="InterPro" id="IPR020904">
    <property type="entry name" value="Sc_DH/Rdtase_CS"/>
</dbReference>
<proteinExistence type="inferred from homology"/>
<dbReference type="Proteomes" id="UP000092461">
    <property type="component" value="Unassembled WGS sequence"/>
</dbReference>
<accession>A0A1B0CE72</accession>
<dbReference type="InterPro" id="IPR002347">
    <property type="entry name" value="SDR_fam"/>
</dbReference>
<keyword evidence="5" id="KW-1185">Reference proteome</keyword>
<dbReference type="AlphaFoldDB" id="A0A1B0CE72"/>
<evidence type="ECO:0000256" key="1">
    <source>
        <dbReference type="ARBA" id="ARBA00006484"/>
    </source>
</evidence>
<organism evidence="4 5">
    <name type="scientific">Lutzomyia longipalpis</name>
    <name type="common">Sand fly</name>
    <dbReference type="NCBI Taxonomy" id="7200"/>
    <lineage>
        <taxon>Eukaryota</taxon>
        <taxon>Metazoa</taxon>
        <taxon>Ecdysozoa</taxon>
        <taxon>Arthropoda</taxon>
        <taxon>Hexapoda</taxon>
        <taxon>Insecta</taxon>
        <taxon>Pterygota</taxon>
        <taxon>Neoptera</taxon>
        <taxon>Endopterygota</taxon>
        <taxon>Diptera</taxon>
        <taxon>Nematocera</taxon>
        <taxon>Psychodoidea</taxon>
        <taxon>Psychodidae</taxon>
        <taxon>Lutzomyia</taxon>
        <taxon>Lutzomyia</taxon>
    </lineage>
</organism>
<dbReference type="PRINTS" id="PR00080">
    <property type="entry name" value="SDRFAMILY"/>
</dbReference>